<evidence type="ECO:0000256" key="3">
    <source>
        <dbReference type="ARBA" id="ARBA00022777"/>
    </source>
</evidence>
<organism evidence="7 8">
    <name type="scientific">Corallococcus terminator</name>
    <dbReference type="NCBI Taxonomy" id="2316733"/>
    <lineage>
        <taxon>Bacteria</taxon>
        <taxon>Pseudomonadati</taxon>
        <taxon>Myxococcota</taxon>
        <taxon>Myxococcia</taxon>
        <taxon>Myxococcales</taxon>
        <taxon>Cystobacterineae</taxon>
        <taxon>Myxococcaceae</taxon>
        <taxon>Corallococcus</taxon>
    </lineage>
</organism>
<dbReference type="SUPFAM" id="SSF56112">
    <property type="entry name" value="Protein kinase-like (PK-like)"/>
    <property type="match status" value="1"/>
</dbReference>
<keyword evidence="4" id="KW-0067">ATP-binding</keyword>
<evidence type="ECO:0000256" key="2">
    <source>
        <dbReference type="ARBA" id="ARBA00022741"/>
    </source>
</evidence>
<feature type="region of interest" description="Disordered" evidence="5">
    <location>
        <begin position="1"/>
        <end position="24"/>
    </location>
</feature>
<keyword evidence="1" id="KW-0808">Transferase</keyword>
<feature type="domain" description="Protein kinase" evidence="6">
    <location>
        <begin position="25"/>
        <end position="347"/>
    </location>
</feature>
<keyword evidence="8" id="KW-1185">Reference proteome</keyword>
<dbReference type="PANTHER" id="PTHR43289:SF6">
    <property type="entry name" value="SERINE_THREONINE-PROTEIN KINASE NEKL-3"/>
    <property type="match status" value="1"/>
</dbReference>
<dbReference type="GO" id="GO:0005524">
    <property type="term" value="F:ATP binding"/>
    <property type="evidence" value="ECO:0007669"/>
    <property type="project" value="UniProtKB-KW"/>
</dbReference>
<sequence length="400" mass="44083">MTASAWMTRSPHGMSPSRTVNPPPPEVLFKTGSKAFELTQVLRRSSHGEQQLIALRRQPGQEPVPVFLQALSLTGRTVSRLRDPRARMQEMVTLARILQHPRIARLNGCHEAAGVLYLEWEHVPGYTLDDVSLLPLVYVHAYSEAFLLHVGLQLASLLAFLHGQADERGLPLGFVHRDLHPQGIRFGPDGQLALTHLGDAFSRLPGRVPSSITRPHGQAFYGAPEVLFGEAADARSDLFSLGLILLELATSLHLYSLPRVLMGDLDARLTDEDGQRVLQGMMVAEQAGRFTSEYIHIVTHAAAYRPEDIESLMFRLSPALRAILHRLLKRDRAERYATAEEVEADLRARATELGGQYGGAEAAEEFQKALAGTAPLMNAFQTDVGAFPRGSVLYLPTPAF</sequence>
<dbReference type="Proteomes" id="UP000268094">
    <property type="component" value="Unassembled WGS sequence"/>
</dbReference>
<keyword evidence="3 7" id="KW-0418">Kinase</keyword>
<dbReference type="Gene3D" id="1.10.510.10">
    <property type="entry name" value="Transferase(Phosphotransferase) domain 1"/>
    <property type="match status" value="1"/>
</dbReference>
<keyword evidence="2" id="KW-0547">Nucleotide-binding</keyword>
<evidence type="ECO:0000259" key="6">
    <source>
        <dbReference type="PROSITE" id="PS50011"/>
    </source>
</evidence>
<accession>A0A3A8IKV6</accession>
<keyword evidence="7" id="KW-0723">Serine/threonine-protein kinase</keyword>
<dbReference type="SMART" id="SM00220">
    <property type="entry name" value="S_TKc"/>
    <property type="match status" value="1"/>
</dbReference>
<dbReference type="EMBL" id="RAVZ01000181">
    <property type="protein sequence ID" value="RKG83328.1"/>
    <property type="molecule type" value="Genomic_DNA"/>
</dbReference>
<protein>
    <submittedName>
        <fullName evidence="7">Serine/threonine protein kinase</fullName>
    </submittedName>
</protein>
<dbReference type="InterPro" id="IPR011009">
    <property type="entry name" value="Kinase-like_dom_sf"/>
</dbReference>
<proteinExistence type="predicted"/>
<evidence type="ECO:0000256" key="1">
    <source>
        <dbReference type="ARBA" id="ARBA00022679"/>
    </source>
</evidence>
<dbReference type="Pfam" id="PF00069">
    <property type="entry name" value="Pkinase"/>
    <property type="match status" value="1"/>
</dbReference>
<reference evidence="8" key="1">
    <citation type="submission" date="2018-09" db="EMBL/GenBank/DDBJ databases">
        <authorList>
            <person name="Livingstone P.G."/>
            <person name="Whitworth D.E."/>
        </authorList>
    </citation>
    <scope>NUCLEOTIDE SEQUENCE [LARGE SCALE GENOMIC DNA]</scope>
    <source>
        <strain evidence="8">CA054A</strain>
    </source>
</reference>
<gene>
    <name evidence="7" type="ORF">D7V88_24155</name>
</gene>
<comment type="caution">
    <text evidence="7">The sequence shown here is derived from an EMBL/GenBank/DDBJ whole genome shotgun (WGS) entry which is preliminary data.</text>
</comment>
<evidence type="ECO:0000256" key="4">
    <source>
        <dbReference type="ARBA" id="ARBA00022840"/>
    </source>
</evidence>
<name>A0A3A8IKV6_9BACT</name>
<dbReference type="InterPro" id="IPR000719">
    <property type="entry name" value="Prot_kinase_dom"/>
</dbReference>
<dbReference type="PROSITE" id="PS50011">
    <property type="entry name" value="PROTEIN_KINASE_DOM"/>
    <property type="match status" value="1"/>
</dbReference>
<evidence type="ECO:0000313" key="7">
    <source>
        <dbReference type="EMBL" id="RKG83328.1"/>
    </source>
</evidence>
<evidence type="ECO:0000313" key="8">
    <source>
        <dbReference type="Proteomes" id="UP000268094"/>
    </source>
</evidence>
<dbReference type="GO" id="GO:0004674">
    <property type="term" value="F:protein serine/threonine kinase activity"/>
    <property type="evidence" value="ECO:0007669"/>
    <property type="project" value="UniProtKB-KW"/>
</dbReference>
<evidence type="ECO:0000256" key="5">
    <source>
        <dbReference type="SAM" id="MobiDB-lite"/>
    </source>
</evidence>
<dbReference type="PANTHER" id="PTHR43289">
    <property type="entry name" value="MITOGEN-ACTIVATED PROTEIN KINASE KINASE KINASE 20-RELATED"/>
    <property type="match status" value="1"/>
</dbReference>
<dbReference type="AlphaFoldDB" id="A0A3A8IKV6"/>